<reference evidence="1" key="1">
    <citation type="journal article" date="2015" name="Nature">
        <title>Complex archaea that bridge the gap between prokaryotes and eukaryotes.</title>
        <authorList>
            <person name="Spang A."/>
            <person name="Saw J.H."/>
            <person name="Jorgensen S.L."/>
            <person name="Zaremba-Niedzwiedzka K."/>
            <person name="Martijn J."/>
            <person name="Lind A.E."/>
            <person name="van Eijk R."/>
            <person name="Schleper C."/>
            <person name="Guy L."/>
            <person name="Ettema T.J."/>
        </authorList>
    </citation>
    <scope>NUCLEOTIDE SEQUENCE</scope>
</reference>
<dbReference type="EMBL" id="LAZR01012824">
    <property type="protein sequence ID" value="KKM24921.1"/>
    <property type="molecule type" value="Genomic_DNA"/>
</dbReference>
<name>A0A0F9IBC2_9ZZZZ</name>
<accession>A0A0F9IBC2</accession>
<dbReference type="AlphaFoldDB" id="A0A0F9IBC2"/>
<evidence type="ECO:0000313" key="1">
    <source>
        <dbReference type="EMBL" id="KKM24921.1"/>
    </source>
</evidence>
<evidence type="ECO:0008006" key="2">
    <source>
        <dbReference type="Google" id="ProtNLM"/>
    </source>
</evidence>
<gene>
    <name evidence="1" type="ORF">LCGC14_1600150</name>
</gene>
<protein>
    <recommendedName>
        <fullName evidence="2">HNH nuclease domain-containing protein</fullName>
    </recommendedName>
</protein>
<proteinExistence type="predicted"/>
<sequence length="90" mass="10823">MKRSSLSHEKSRLKELLWLLIQKYQLTCPICNKPFEKSDILPSRGVDQLTEHHSDHNHQNNALFNRVLTHRVCHKSHHSKNNILFWRQFK</sequence>
<comment type="caution">
    <text evidence="1">The sequence shown here is derived from an EMBL/GenBank/DDBJ whole genome shotgun (WGS) entry which is preliminary data.</text>
</comment>
<organism evidence="1">
    <name type="scientific">marine sediment metagenome</name>
    <dbReference type="NCBI Taxonomy" id="412755"/>
    <lineage>
        <taxon>unclassified sequences</taxon>
        <taxon>metagenomes</taxon>
        <taxon>ecological metagenomes</taxon>
    </lineage>
</organism>